<proteinExistence type="predicted"/>
<evidence type="ECO:0000256" key="1">
    <source>
        <dbReference type="ARBA" id="ARBA00022729"/>
    </source>
</evidence>
<dbReference type="PANTHER" id="PTHR38934">
    <property type="entry name" value="HYPHALLY REGULATED CELL WALL PROTEIN 1"/>
    <property type="match status" value="1"/>
</dbReference>
<evidence type="ECO:0000313" key="5">
    <source>
        <dbReference type="EMBL" id="CAD8089634.1"/>
    </source>
</evidence>
<keyword evidence="6" id="KW-1185">Reference proteome</keyword>
<feature type="transmembrane region" description="Helical" evidence="4">
    <location>
        <begin position="991"/>
        <end position="1012"/>
    </location>
</feature>
<feature type="transmembrane region" description="Helical" evidence="4">
    <location>
        <begin position="1088"/>
        <end position="1108"/>
    </location>
</feature>
<name>A0A8S1NRZ3_9CILI</name>
<keyword evidence="4" id="KW-0812">Transmembrane</keyword>
<feature type="transmembrane region" description="Helical" evidence="4">
    <location>
        <begin position="1289"/>
        <end position="1308"/>
    </location>
</feature>
<dbReference type="NCBIfam" id="TIGR02232">
    <property type="entry name" value="myxo_disulf_rpt"/>
    <property type="match status" value="1"/>
</dbReference>
<dbReference type="InterPro" id="IPR006212">
    <property type="entry name" value="Furin_repeat"/>
</dbReference>
<dbReference type="OrthoDB" id="409374at2759"/>
<keyword evidence="2" id="KW-0677">Repeat</keyword>
<feature type="transmembrane region" description="Helical" evidence="4">
    <location>
        <begin position="1204"/>
        <end position="1228"/>
    </location>
</feature>
<protein>
    <submittedName>
        <fullName evidence="5">Uncharacterized protein</fullName>
    </submittedName>
</protein>
<reference evidence="5" key="1">
    <citation type="submission" date="2021-01" db="EMBL/GenBank/DDBJ databases">
        <authorList>
            <consortium name="Genoscope - CEA"/>
            <person name="William W."/>
        </authorList>
    </citation>
    <scope>NUCLEOTIDE SEQUENCE</scope>
</reference>
<feature type="transmembrane region" description="Helical" evidence="4">
    <location>
        <begin position="1180"/>
        <end position="1198"/>
    </location>
</feature>
<dbReference type="EMBL" id="CAJJDN010000054">
    <property type="protein sequence ID" value="CAD8089634.1"/>
    <property type="molecule type" value="Genomic_DNA"/>
</dbReference>
<keyword evidence="4" id="KW-1133">Transmembrane helix</keyword>
<dbReference type="InterPro" id="IPR011936">
    <property type="entry name" value="Myxo_disulph_rpt"/>
</dbReference>
<feature type="transmembrane region" description="Helical" evidence="4">
    <location>
        <begin position="1024"/>
        <end position="1044"/>
    </location>
</feature>
<evidence type="ECO:0000313" key="6">
    <source>
        <dbReference type="Proteomes" id="UP000692954"/>
    </source>
</evidence>
<sequence length="1394" mass="162992">MIIFALFFVVSQAEYVKQILHDLSDLSDFTFEPQIYVCSILDYDMILLDQKNPSLTLNTSIDKAHYFIHLYIDYMFLGQWQGETIQIMLNNTVIDDYKYIWNIDSNQGFICSETSPQNYITREIQFYHINQYLELKFQIIEGDFKQQVDFPPQLGIRNIQINAKECHPLCSSCSGPTENDCRTCPQFAKKGKISNQCKCPTSIPFIYFDICIAYCPKNTFKNEYNICFGSTLITNIETSLLNSFDHGQKNKTSLWLLSQTRTTQSQLLFRHKDNYLIGMFEERQMLTINQNNLIGHHRIRVRFNLFLFYSWAVNEYIITIIDQVIQKPLLYSKDGFINYVNKDSCINQEVIECQVFIVDYYLNHTSDNVQIQIYSETYKQSSSRWAISDFFVDILRCSQNCEKCLNDQECSKCEIGYFLLKSQCVITCPLSYSIQKDNNCLEMDDETQQSEYLLKELIQTKLHGMMPNKTSYFNGYRHLGGLQVLNTRFVKQFEYLKPHYQIRAAFKVDLLNIGQSNGYVIVILGNYSHEITTNPVKLYESTTLNFNFAHSSQYLKLSIYSYSQSTFFKSGISNMRIVIDYCYPTCTACIGPTIQECLQWSYDPNYDRLQHSCLQQTFFSNDSCTSCDQQCYSCNKLNYCIICQSEFTQSGQSCYCNKGYYKDEQKGCLKCIDKCSGCFGPSLQDCYDLQFKEIVCDVQTGYQVGQECNDGNYKIRDGCSNCIVDIGWTCQNKIGQNSNCIKCPENCTDCKQNQNELQCLQCKSGYFFYQNGCFQCKFECLECNYIDQCTKCRILTFIPQNGKCLICKNESGYYEINGQCQSKCGDYLQTLEEQCDDGNLIDGDGCSSKCIIEKGFQCYQGICLFIETQTKMKLKYSNKTTTNTLKLDFGEYSTKCDEKYLRIYLENFEQKDFNVFLDQMEDDSMKYCQISFKFYRNVRNSDIIHVLFYKNKLRFLSIDFEEIIIQARSETFYSDEEQQQAKQIQSLQNNFVSALYFLGPGTIVLGGFNFFFSILDILAWLNNFYYFNVMYPANVNIIFLNPAWELINPFDYTLIVRKETDLDYIESPIRFEQKGVDPYFLNNMMMCFVTWFLCASLYPICKFVILIIERIYQRSPKQKIKIVQMKQMPIFHLDQNIQNQQAETQIKLEQPEKFPSLVQYLYDNAFQYQISFRAIIIKQLNLVYLDLCMASILQLQFMDKKEQPLIFFQIFLSFIGLFICISIFFIAIRVSKQSSILLKTKSYQFIYGTLYEGIDVKSDISKMYFSISFARKMLFIIFLVSLYNYPLLQTSFCCAASFLNLILLIYKNPFESKVQYIQNAIPDGTIFFVLILCVVLAFDDQEQKYSSQTRTNIGWAMLSFICLSVLTQLGLILRQLIIDIKENYQWIKNKLCKT</sequence>
<dbReference type="Proteomes" id="UP000692954">
    <property type="component" value="Unassembled WGS sequence"/>
</dbReference>
<feature type="transmembrane region" description="Helical" evidence="4">
    <location>
        <begin position="1353"/>
        <end position="1373"/>
    </location>
</feature>
<gene>
    <name evidence="5" type="ORF">PSON_ATCC_30995.1.T0540232</name>
</gene>
<feature type="transmembrane region" description="Helical" evidence="4">
    <location>
        <begin position="1320"/>
        <end position="1338"/>
    </location>
</feature>
<dbReference type="PANTHER" id="PTHR38934:SF6">
    <property type="entry name" value="CHROMOSOME UNDETERMINED SCAFFOLD_176, WHOLE GENOME SHOTGUN SEQUENCE"/>
    <property type="match status" value="1"/>
</dbReference>
<dbReference type="Pfam" id="PF13948">
    <property type="entry name" value="DUF4215"/>
    <property type="match status" value="1"/>
</dbReference>
<evidence type="ECO:0000256" key="2">
    <source>
        <dbReference type="ARBA" id="ARBA00022737"/>
    </source>
</evidence>
<dbReference type="CDD" id="cd00064">
    <property type="entry name" value="FU"/>
    <property type="match status" value="2"/>
</dbReference>
<dbReference type="SMART" id="SM00261">
    <property type="entry name" value="FU"/>
    <property type="match status" value="5"/>
</dbReference>
<evidence type="ECO:0000256" key="3">
    <source>
        <dbReference type="ARBA" id="ARBA00023157"/>
    </source>
</evidence>
<keyword evidence="1" id="KW-0732">Signal</keyword>
<evidence type="ECO:0000256" key="4">
    <source>
        <dbReference type="SAM" id="Phobius"/>
    </source>
</evidence>
<keyword evidence="4" id="KW-0472">Membrane</keyword>
<accession>A0A8S1NRZ3</accession>
<organism evidence="5 6">
    <name type="scientific">Paramecium sonneborni</name>
    <dbReference type="NCBI Taxonomy" id="65129"/>
    <lineage>
        <taxon>Eukaryota</taxon>
        <taxon>Sar</taxon>
        <taxon>Alveolata</taxon>
        <taxon>Ciliophora</taxon>
        <taxon>Intramacronucleata</taxon>
        <taxon>Oligohymenophorea</taxon>
        <taxon>Peniculida</taxon>
        <taxon>Parameciidae</taxon>
        <taxon>Paramecium</taxon>
    </lineage>
</organism>
<comment type="caution">
    <text evidence="5">The sequence shown here is derived from an EMBL/GenBank/DDBJ whole genome shotgun (WGS) entry which is preliminary data.</text>
</comment>
<keyword evidence="3" id="KW-1015">Disulfide bond</keyword>